<evidence type="ECO:0000313" key="2">
    <source>
        <dbReference type="EMBL" id="GHF12509.1"/>
    </source>
</evidence>
<dbReference type="GO" id="GO:0005524">
    <property type="term" value="F:ATP binding"/>
    <property type="evidence" value="ECO:0007669"/>
    <property type="project" value="InterPro"/>
</dbReference>
<dbReference type="GO" id="GO:0016887">
    <property type="term" value="F:ATP hydrolysis activity"/>
    <property type="evidence" value="ECO:0007669"/>
    <property type="project" value="InterPro"/>
</dbReference>
<dbReference type="SUPFAM" id="SSF52540">
    <property type="entry name" value="P-loop containing nucleoside triphosphate hydrolases"/>
    <property type="match status" value="1"/>
</dbReference>
<proteinExistence type="predicted"/>
<sequence length="1109" mass="125308">MIQIQVGVLEKVRSLVAKDALYQASSGDPEAYKAFLEKFPATAIGHISLDDYCIGDNSAEKQTFCWYIERGLQGAFGLYTPGTSRGHLIYKENSGDLYVNRLIKAAYPDPEEALQYTLHVHQAVAQLHSIEQYGEIEDAKIFDFAGVEPVCSIGDSRKIRLLSIYHPEWVVPINSTRHLSHFIKILAPDDAVPATALQRSAKLTEIYNAYHAEVPELTTYGFMKALYSDELGIRPTKEKANSLVIKLTKGAIKNGYISLRKDQSFFDPDFFCASSDEPSSTFMMELPDGESLECWCLSDHGRIRNRFTRLFRDHDLEPGDEVHISVEDEDENLFRMNFVKRNLFDLEYLKAKFLHHMQGFTTFSEAIENQTAYCNERLYKVELVTRYQDMLHAGLKSSGSDTALKETVFDGLVELSSKSLPETGVVQNLWDWRTMSFLGAIRELGRKEGFVDLWRALILGAEPDIARIESFNTGLAALLEGSSENVQRPALTRDIPLFLLMLAYPDKYSFLKTTALEKAFASILKKSGTVGHIDEAQLKLLNKLYRKTMEILEDWGWEPQDLLDAQSFLWVVFSYDDADVEQVETVAAVSAAKERFMPALNTILYGPPGTGKTYNTINKAVNLIDPDFSGDRAAYKKTYDEYVAAGQIRFVTFHQSFSYEDFVEGIKPVEGEDGQLTYPPEAGVFKEICEEASAISISVGEPVDVISGDVWKMSLGNTQGDDAEIYNECIDNGYVLLGYGDDIDFAGCDDRGSVHERFKDAEMEVTKSSYPVSSVNTFKNRIKQGDLIIVSDGNLKFRAIGRVNGDYRFLDEAGRGAYLQSRSVEWLFVSEKSLPYDRIMHTAFSQMTLYQPTARALSKEKLSAFLNQGTSGGDNRDKNYVLIIDEINRGNISRIFGELITLIEDDKRAGTENEQSVVLPYSKKPFSVPENLYLLGTMNTADRSLAGIDIALRRRFHFEEMMPRPDLLRAIAGIDLNKMLTAMNERIEVLLGRDYMIGHSYFINVNDGDGLGAVSAIFANKVIPLLQEYFFEDWEHISWVLNDHRKSDDTYRFIRKVDKSGKSIAQLFGNLDGLDESQDKRWKVNKEAFGHEQSFVQIYTDYRDGENGD</sequence>
<organism evidence="2 3">
    <name type="scientific">Kordiimonas sediminis</name>
    <dbReference type="NCBI Taxonomy" id="1735581"/>
    <lineage>
        <taxon>Bacteria</taxon>
        <taxon>Pseudomonadati</taxon>
        <taxon>Pseudomonadota</taxon>
        <taxon>Alphaproteobacteria</taxon>
        <taxon>Kordiimonadales</taxon>
        <taxon>Kordiimonadaceae</taxon>
        <taxon>Kordiimonas</taxon>
    </lineage>
</organism>
<protein>
    <recommendedName>
        <fullName evidence="1">AAA+ ATPase domain-containing protein</fullName>
    </recommendedName>
</protein>
<dbReference type="Proteomes" id="UP000630923">
    <property type="component" value="Unassembled WGS sequence"/>
</dbReference>
<reference evidence="2" key="1">
    <citation type="journal article" date="2014" name="Int. J. Syst. Evol. Microbiol.">
        <title>Complete genome sequence of Corynebacterium casei LMG S-19264T (=DSM 44701T), isolated from a smear-ripened cheese.</title>
        <authorList>
            <consortium name="US DOE Joint Genome Institute (JGI-PGF)"/>
            <person name="Walter F."/>
            <person name="Albersmeier A."/>
            <person name="Kalinowski J."/>
            <person name="Ruckert C."/>
        </authorList>
    </citation>
    <scope>NUCLEOTIDE SEQUENCE</scope>
    <source>
        <strain evidence="2">KCTC 42590</strain>
    </source>
</reference>
<dbReference type="Gene3D" id="3.40.50.300">
    <property type="entry name" value="P-loop containing nucleotide triphosphate hydrolases"/>
    <property type="match status" value="1"/>
</dbReference>
<dbReference type="SMART" id="SM00382">
    <property type="entry name" value="AAA"/>
    <property type="match status" value="1"/>
</dbReference>
<dbReference type="EMBL" id="BNCI01000001">
    <property type="protein sequence ID" value="GHF12509.1"/>
    <property type="molecule type" value="Genomic_DNA"/>
</dbReference>
<accession>A0A919E2D0</accession>
<dbReference type="InterPro" id="IPR027417">
    <property type="entry name" value="P-loop_NTPase"/>
</dbReference>
<evidence type="ECO:0000313" key="3">
    <source>
        <dbReference type="Proteomes" id="UP000630923"/>
    </source>
</evidence>
<name>A0A919E2D0_9PROT</name>
<dbReference type="InterPro" id="IPR003593">
    <property type="entry name" value="AAA+_ATPase"/>
</dbReference>
<dbReference type="InterPro" id="IPR011704">
    <property type="entry name" value="ATPase_dyneun-rel_AAA"/>
</dbReference>
<evidence type="ECO:0000259" key="1">
    <source>
        <dbReference type="SMART" id="SM00382"/>
    </source>
</evidence>
<comment type="caution">
    <text evidence="2">The sequence shown here is derived from an EMBL/GenBank/DDBJ whole genome shotgun (WGS) entry which is preliminary data.</text>
</comment>
<dbReference type="InterPro" id="IPR052934">
    <property type="entry name" value="Methyl-DNA_Rec/Restrict_Enz"/>
</dbReference>
<dbReference type="PANTHER" id="PTHR37291">
    <property type="entry name" value="5-METHYLCYTOSINE-SPECIFIC RESTRICTION ENZYME B"/>
    <property type="match status" value="1"/>
</dbReference>
<dbReference type="AlphaFoldDB" id="A0A919E2D0"/>
<gene>
    <name evidence="2" type="ORF">GCM10017044_03080</name>
</gene>
<dbReference type="PANTHER" id="PTHR37291:SF1">
    <property type="entry name" value="TYPE IV METHYL-DIRECTED RESTRICTION ENZYME ECOKMCRB SUBUNIT"/>
    <property type="match status" value="1"/>
</dbReference>
<reference evidence="2" key="2">
    <citation type="submission" date="2020-09" db="EMBL/GenBank/DDBJ databases">
        <authorList>
            <person name="Sun Q."/>
            <person name="Kim S."/>
        </authorList>
    </citation>
    <scope>NUCLEOTIDE SEQUENCE</scope>
    <source>
        <strain evidence="2">KCTC 42590</strain>
    </source>
</reference>
<keyword evidence="3" id="KW-1185">Reference proteome</keyword>
<feature type="domain" description="AAA+ ATPase" evidence="1">
    <location>
        <begin position="598"/>
        <end position="966"/>
    </location>
</feature>
<dbReference type="Pfam" id="PF07728">
    <property type="entry name" value="AAA_5"/>
    <property type="match status" value="1"/>
</dbReference>